<dbReference type="InterPro" id="IPR027417">
    <property type="entry name" value="P-loop_NTPase"/>
</dbReference>
<dbReference type="NCBIfam" id="NF001503">
    <property type="entry name" value="PRK00349.1"/>
    <property type="match status" value="1"/>
</dbReference>
<gene>
    <name evidence="18" type="primary">uvrA</name>
    <name evidence="18" type="ORF">RM541_04600</name>
</gene>
<dbReference type="PROSITE" id="PS50893">
    <property type="entry name" value="ABC_TRANSPORTER_2"/>
    <property type="match status" value="2"/>
</dbReference>
<evidence type="ECO:0000313" key="19">
    <source>
        <dbReference type="Proteomes" id="UP001253848"/>
    </source>
</evidence>
<name>A0ABU3DPJ0_9FLAO</name>
<dbReference type="SUPFAM" id="SSF52540">
    <property type="entry name" value="P-loop containing nucleoside triphosphate hydrolases"/>
    <property type="match status" value="2"/>
</dbReference>
<keyword evidence="10" id="KW-0067">ATP-binding</keyword>
<protein>
    <recommendedName>
        <fullName evidence="15">UvrABC system protein A</fullName>
    </recommendedName>
    <alternativeName>
        <fullName evidence="16">Excinuclease ABC subunit A</fullName>
    </alternativeName>
</protein>
<evidence type="ECO:0000256" key="10">
    <source>
        <dbReference type="ARBA" id="ARBA00022840"/>
    </source>
</evidence>
<dbReference type="Gene3D" id="1.10.8.280">
    <property type="entry name" value="ABC transporter ATPase domain-like"/>
    <property type="match status" value="1"/>
</dbReference>
<dbReference type="InterPro" id="IPR041552">
    <property type="entry name" value="UvrA_DNA-bd"/>
</dbReference>
<comment type="similarity">
    <text evidence="14">Belongs to the ABC transporter superfamily. UvrA family.</text>
</comment>
<feature type="domain" description="ABC transporter" evidence="17">
    <location>
        <begin position="593"/>
        <end position="925"/>
    </location>
</feature>
<keyword evidence="3" id="KW-0479">Metal-binding</keyword>
<organism evidence="18 19">
    <name type="scientific">Autumnicola psychrophila</name>
    <dbReference type="NCBI Taxonomy" id="3075592"/>
    <lineage>
        <taxon>Bacteria</taxon>
        <taxon>Pseudomonadati</taxon>
        <taxon>Bacteroidota</taxon>
        <taxon>Flavobacteriia</taxon>
        <taxon>Flavobacteriales</taxon>
        <taxon>Flavobacteriaceae</taxon>
        <taxon>Autumnicola</taxon>
    </lineage>
</organism>
<dbReference type="InterPro" id="IPR013815">
    <property type="entry name" value="ATP_grasp_subdomain_1"/>
</dbReference>
<dbReference type="GO" id="GO:0016787">
    <property type="term" value="F:hydrolase activity"/>
    <property type="evidence" value="ECO:0007669"/>
    <property type="project" value="UniProtKB-KW"/>
</dbReference>
<evidence type="ECO:0000256" key="11">
    <source>
        <dbReference type="ARBA" id="ARBA00022881"/>
    </source>
</evidence>
<evidence type="ECO:0000256" key="13">
    <source>
        <dbReference type="ARBA" id="ARBA00023204"/>
    </source>
</evidence>
<dbReference type="Pfam" id="PF17760">
    <property type="entry name" value="UvrA_inter"/>
    <property type="match status" value="1"/>
</dbReference>
<keyword evidence="9" id="KW-0862">Zinc</keyword>
<feature type="domain" description="ABC transporter" evidence="17">
    <location>
        <begin position="243"/>
        <end position="581"/>
    </location>
</feature>
<keyword evidence="19" id="KW-1185">Reference proteome</keyword>
<keyword evidence="11" id="KW-0267">Excision nuclease</keyword>
<evidence type="ECO:0000313" key="18">
    <source>
        <dbReference type="EMBL" id="MDT0685629.1"/>
    </source>
</evidence>
<dbReference type="Pfam" id="PF17755">
    <property type="entry name" value="UvrA_DNA-bind"/>
    <property type="match status" value="1"/>
</dbReference>
<keyword evidence="12" id="KW-0238">DNA-binding</keyword>
<evidence type="ECO:0000256" key="6">
    <source>
        <dbReference type="ARBA" id="ARBA00022763"/>
    </source>
</evidence>
<evidence type="ECO:0000256" key="12">
    <source>
        <dbReference type="ARBA" id="ARBA00023125"/>
    </source>
</evidence>
<reference evidence="18 19" key="1">
    <citation type="submission" date="2023-09" db="EMBL/GenBank/DDBJ databases">
        <authorList>
            <person name="Rey-Velasco X."/>
        </authorList>
    </citation>
    <scope>NUCLEOTIDE SEQUENCE [LARGE SCALE GENOMIC DNA]</scope>
    <source>
        <strain evidence="18 19">F225</strain>
    </source>
</reference>
<evidence type="ECO:0000256" key="8">
    <source>
        <dbReference type="ARBA" id="ARBA00022771"/>
    </source>
</evidence>
<proteinExistence type="inferred from homology"/>
<dbReference type="RefSeq" id="WP_311499047.1">
    <property type="nucleotide sequence ID" value="NZ_JAVRHN010000003.1"/>
</dbReference>
<evidence type="ECO:0000256" key="7">
    <source>
        <dbReference type="ARBA" id="ARBA00022769"/>
    </source>
</evidence>
<dbReference type="NCBIfam" id="TIGR00630">
    <property type="entry name" value="uvra"/>
    <property type="match status" value="1"/>
</dbReference>
<evidence type="ECO:0000256" key="4">
    <source>
        <dbReference type="ARBA" id="ARBA00022737"/>
    </source>
</evidence>
<comment type="caution">
    <text evidence="18">The sequence shown here is derived from an EMBL/GenBank/DDBJ whole genome shotgun (WGS) entry which is preliminary data.</text>
</comment>
<dbReference type="PANTHER" id="PTHR43152:SF3">
    <property type="entry name" value="UVRABC SYSTEM PROTEIN A"/>
    <property type="match status" value="1"/>
</dbReference>
<dbReference type="InterPro" id="IPR041102">
    <property type="entry name" value="UvrA_inter"/>
</dbReference>
<evidence type="ECO:0000256" key="15">
    <source>
        <dbReference type="ARBA" id="ARBA00039316"/>
    </source>
</evidence>
<evidence type="ECO:0000256" key="14">
    <source>
        <dbReference type="ARBA" id="ARBA00038000"/>
    </source>
</evidence>
<evidence type="ECO:0000256" key="2">
    <source>
        <dbReference type="ARBA" id="ARBA00022490"/>
    </source>
</evidence>
<keyword evidence="18" id="KW-0378">Hydrolase</keyword>
<keyword evidence="13" id="KW-0234">DNA repair</keyword>
<evidence type="ECO:0000256" key="5">
    <source>
        <dbReference type="ARBA" id="ARBA00022741"/>
    </source>
</evidence>
<dbReference type="Proteomes" id="UP001253848">
    <property type="component" value="Unassembled WGS sequence"/>
</dbReference>
<keyword evidence="8" id="KW-0863">Zinc-finger</keyword>
<dbReference type="PROSITE" id="PS00211">
    <property type="entry name" value="ABC_TRANSPORTER_1"/>
    <property type="match status" value="2"/>
</dbReference>
<evidence type="ECO:0000259" key="17">
    <source>
        <dbReference type="PROSITE" id="PS50893"/>
    </source>
</evidence>
<sequence length="928" mass="103976">MNIDVAKVNPKQNIIIKGAKLHNLKNINVVIPRNKLVVITGLSGSGKSSLAFDTLYAEGQRRYVESLSSYARQFLGRLNKPKVDYIKGIAPAIAIEQKVNSTNPRSTVGTSTEIYDYLKLLFARIGKTYSPVSGNEVKKDTVTDVINYVKSFKEGEKLLLLAPIHIEEGRSLEKKIEVLAQQGYSRIKIGDDVTRIDEAELKKVKPEEISLVVDRIITKDEEDFFNRLADAVQTAFFEGKGELYIESLADKNLRHFSNKFELDGMTFLEPNVHLFSFNNPYGACPKCEGYGDVIGIDEDLVIPNTGLSVYENAIFPWRGDSMSWYKDQLVNSSHKFDFPIHKPYFELTEEQKALVWNGNQYFEGLNQFFQFLESKAYKIQNRVMLSRYRGKTRCSLCKGKRLRPEAHYVKIGGLNITDLVEKPLEQVREFFNNLELNEYDEQIARRLLTEIKNRLQFLSNVGLDYLTLNRKSNTLSGGESQRINLATSLGSSLVGSMYILDEPSIGLHPRDTERLIGVLQRLRDIGNTVIVVEHDEDIMNAADEIIDIGPEAGTHGGEVVATGTLKQILKSSSLTAQYLNGEKEIKVPKKRRKSKQQITVVGARENNLKNIDVNFPLGIFTAITGVSGSGKSTLVKRILYPAVQKQLGGYGEKAGQFSEVKGNFANLGVVEFIDQNPIGRSSRSNPVTYIKAYDDIRNLFANQKLSSIRGYKAKHFSFNVDGGRCDNCKGEGEVTIEMQFMADVHLECEACDGKRFKKEVLEVNFEDKNIDDVLNMTIDDATAFFSEKNQDKIVNKLKPLQDVGLGYVQLGQSSSTLSGGEAQRIKLASFLVKGNTKEKALFIFDEPTTGLHFHDIQKLLQSFNALIDKGHSLVVIEHNMDLVKCADHVIDLGLEGGEKGGYLIAQGTPEEVAKNKKSYTAKYLKEKI</sequence>
<comment type="subcellular location">
    <subcellularLocation>
        <location evidence="1">Cytoplasm</location>
    </subcellularLocation>
</comment>
<keyword evidence="7" id="KW-0228">DNA excision</keyword>
<keyword evidence="6" id="KW-0227">DNA damage</keyword>
<evidence type="ECO:0000256" key="1">
    <source>
        <dbReference type="ARBA" id="ARBA00004496"/>
    </source>
</evidence>
<dbReference type="Gene3D" id="3.30.1490.20">
    <property type="entry name" value="ATP-grasp fold, A domain"/>
    <property type="match status" value="1"/>
</dbReference>
<evidence type="ECO:0000256" key="3">
    <source>
        <dbReference type="ARBA" id="ARBA00022723"/>
    </source>
</evidence>
<keyword evidence="4" id="KW-0677">Repeat</keyword>
<evidence type="ECO:0000256" key="16">
    <source>
        <dbReference type="ARBA" id="ARBA00042156"/>
    </source>
</evidence>
<dbReference type="InterPro" id="IPR017871">
    <property type="entry name" value="ABC_transporter-like_CS"/>
</dbReference>
<dbReference type="Gene3D" id="3.40.50.300">
    <property type="entry name" value="P-loop containing nucleotide triphosphate hydrolases"/>
    <property type="match status" value="2"/>
</dbReference>
<dbReference type="InterPro" id="IPR003439">
    <property type="entry name" value="ABC_transporter-like_ATP-bd"/>
</dbReference>
<keyword evidence="2" id="KW-0963">Cytoplasm</keyword>
<accession>A0ABU3DPJ0</accession>
<dbReference type="Gene3D" id="1.20.1580.10">
    <property type="entry name" value="ABC transporter ATPase like domain"/>
    <property type="match status" value="2"/>
</dbReference>
<keyword evidence="5" id="KW-0547">Nucleotide-binding</keyword>
<dbReference type="InterPro" id="IPR004602">
    <property type="entry name" value="UvrA"/>
</dbReference>
<evidence type="ECO:0000256" key="9">
    <source>
        <dbReference type="ARBA" id="ARBA00022833"/>
    </source>
</evidence>
<dbReference type="PANTHER" id="PTHR43152">
    <property type="entry name" value="UVRABC SYSTEM PROTEIN A"/>
    <property type="match status" value="1"/>
</dbReference>
<dbReference type="EMBL" id="JAVRHN010000003">
    <property type="protein sequence ID" value="MDT0685629.1"/>
    <property type="molecule type" value="Genomic_DNA"/>
</dbReference>